<name>A0A366MUZ9_9BACT</name>
<dbReference type="AlphaFoldDB" id="A0A366MUZ9"/>
<feature type="region of interest" description="Disordered" evidence="1">
    <location>
        <begin position="259"/>
        <end position="326"/>
    </location>
</feature>
<comment type="caution">
    <text evidence="3">The sequence shown here is derived from an EMBL/GenBank/DDBJ whole genome shotgun (WGS) entry which is preliminary data.</text>
</comment>
<proteinExistence type="predicted"/>
<dbReference type="Proteomes" id="UP000252669">
    <property type="component" value="Unassembled WGS sequence"/>
</dbReference>
<dbReference type="EMBL" id="PDKB01000007">
    <property type="protein sequence ID" value="RBQ29212.1"/>
    <property type="molecule type" value="Genomic_DNA"/>
</dbReference>
<feature type="domain" description="FecR protein" evidence="2">
    <location>
        <begin position="50"/>
        <end position="147"/>
    </location>
</feature>
<keyword evidence="4" id="KW-1185">Reference proteome</keyword>
<feature type="region of interest" description="Disordered" evidence="1">
    <location>
        <begin position="192"/>
        <end position="218"/>
    </location>
</feature>
<protein>
    <recommendedName>
        <fullName evidence="2">FecR protein domain-containing protein</fullName>
    </recommendedName>
</protein>
<gene>
    <name evidence="3" type="ORF">CRU91_05115</name>
</gene>
<dbReference type="Pfam" id="PF04773">
    <property type="entry name" value="FecR"/>
    <property type="match status" value="1"/>
</dbReference>
<organism evidence="3 4">
    <name type="scientific">Aliarcobacter vitoriensis</name>
    <dbReference type="NCBI Taxonomy" id="2011099"/>
    <lineage>
        <taxon>Bacteria</taxon>
        <taxon>Pseudomonadati</taxon>
        <taxon>Campylobacterota</taxon>
        <taxon>Epsilonproteobacteria</taxon>
        <taxon>Campylobacterales</taxon>
        <taxon>Arcobacteraceae</taxon>
        <taxon>Aliarcobacter</taxon>
    </lineage>
</organism>
<dbReference type="OrthoDB" id="5335024at2"/>
<evidence type="ECO:0000313" key="4">
    <source>
        <dbReference type="Proteomes" id="UP000252669"/>
    </source>
</evidence>
<evidence type="ECO:0000313" key="3">
    <source>
        <dbReference type="EMBL" id="RBQ29212.1"/>
    </source>
</evidence>
<dbReference type="InterPro" id="IPR006860">
    <property type="entry name" value="FecR"/>
</dbReference>
<reference evidence="3 4" key="1">
    <citation type="submission" date="2017-10" db="EMBL/GenBank/DDBJ databases">
        <title>Genomics of the genus Arcobacter.</title>
        <authorList>
            <person name="Perez-Cataluna A."/>
            <person name="Figueras M.J."/>
        </authorList>
    </citation>
    <scope>NUCLEOTIDE SEQUENCE [LARGE SCALE GENOMIC DNA]</scope>
    <source>
        <strain evidence="3 4">CECT 9230</strain>
    </source>
</reference>
<accession>A0A366MUZ9</accession>
<sequence>MKKLFIILFMFSTMLFANIGTITLLEGEAYVQRKADTFKLNFGDKINEKDRIETKVNSKIQITFIDNTIITIGKESSLDVEEYLFSNNQNASSNFSVTKGAFHVITGQIGKVNPSKFKLKTKNASIGIRGTEFLGDQTRVFCASGAIFVESFGEIREVTNGNYINTFENQIPSQSMPTDTKEFEEVDSQLNTNSLSNNQTPNFNTDQSSPLALNNNPANNDNPILVNIDSHETWGYWNNSISDEKNLATLDKGIVEKISKNNSSSDPNPSDPNPSDPSDPSDPNPSDPNPSDPNPSDPNPSDPNPSDPNPSDPNPSDPNPSDPASTLTDLTYIQNLLNGSSTTTLNYLGSFFGENITNVGSIELYFDIGGHTNFLYGSYSFEHSNNEYNGEIFNSGSALNLDSRDNTMFFESMSGDTRVYGQFYGSNMDSVKGNISNFDPTNIYESVNFSANKQP</sequence>
<evidence type="ECO:0000259" key="2">
    <source>
        <dbReference type="Pfam" id="PF04773"/>
    </source>
</evidence>
<dbReference type="PANTHER" id="PTHR38731:SF1">
    <property type="entry name" value="FECR PROTEIN DOMAIN-CONTAINING PROTEIN"/>
    <property type="match status" value="1"/>
</dbReference>
<dbReference type="PANTHER" id="PTHR38731">
    <property type="entry name" value="LIPL45-RELATED LIPOPROTEIN-RELATED"/>
    <property type="match status" value="1"/>
</dbReference>
<evidence type="ECO:0000256" key="1">
    <source>
        <dbReference type="SAM" id="MobiDB-lite"/>
    </source>
</evidence>
<dbReference type="RefSeq" id="WP_113894073.1">
    <property type="nucleotide sequence ID" value="NZ_PDKB01000007.1"/>
</dbReference>
<feature type="compositionally biased region" description="Pro residues" evidence="1">
    <location>
        <begin position="269"/>
        <end position="321"/>
    </location>
</feature>